<evidence type="ECO:0000313" key="3">
    <source>
        <dbReference type="EMBL" id="KAK8849345.1"/>
    </source>
</evidence>
<comment type="caution">
    <text evidence="2">The sequence shown here is derived from an EMBL/GenBank/DDBJ whole genome shotgun (WGS) entry which is preliminary data.</text>
</comment>
<accession>A0ABR2HP66</accession>
<evidence type="ECO:0000256" key="1">
    <source>
        <dbReference type="SAM" id="Coils"/>
    </source>
</evidence>
<evidence type="ECO:0000313" key="2">
    <source>
        <dbReference type="EMBL" id="KAK8849344.1"/>
    </source>
</evidence>
<evidence type="ECO:0000313" key="4">
    <source>
        <dbReference type="Proteomes" id="UP001470230"/>
    </source>
</evidence>
<organism evidence="2 4">
    <name type="scientific">Tritrichomonas musculus</name>
    <dbReference type="NCBI Taxonomy" id="1915356"/>
    <lineage>
        <taxon>Eukaryota</taxon>
        <taxon>Metamonada</taxon>
        <taxon>Parabasalia</taxon>
        <taxon>Tritrichomonadida</taxon>
        <taxon>Tritrichomonadidae</taxon>
        <taxon>Tritrichomonas</taxon>
    </lineage>
</organism>
<sequence>MNVQQKNDEKNRKDKMIKKAQEIIRKTENCIYTDLVGKLKNYGLKQAQLLTDAIFYIIENFRTKLRHNLEWINSRTLRKSDSNAKNTILCCLMNLDRFYFLEYLSEFLKKKESKEEKIKDLNCDLQKILGNPSKNTPTIQPANEPQLEVLNSEEDIFAPSFLNYEEENENLFFEDSTIFDFSIDNDHQFQI</sequence>
<reference evidence="2 4" key="1">
    <citation type="submission" date="2024-04" db="EMBL/GenBank/DDBJ databases">
        <title>Tritrichomonas musculus Genome.</title>
        <authorList>
            <person name="Alves-Ferreira E."/>
            <person name="Grigg M."/>
            <person name="Lorenzi H."/>
            <person name="Galac M."/>
        </authorList>
    </citation>
    <scope>NUCLEOTIDE SEQUENCE [LARGE SCALE GENOMIC DNA]</scope>
    <source>
        <strain evidence="2 4">EAF2021</strain>
    </source>
</reference>
<name>A0ABR2HP66_9EUKA</name>
<proteinExistence type="predicted"/>
<dbReference type="EMBL" id="JAPFFF010000026">
    <property type="protein sequence ID" value="KAK8849344.1"/>
    <property type="molecule type" value="Genomic_DNA"/>
</dbReference>
<keyword evidence="4" id="KW-1185">Reference proteome</keyword>
<feature type="coiled-coil region" evidence="1">
    <location>
        <begin position="104"/>
        <end position="131"/>
    </location>
</feature>
<keyword evidence="1" id="KW-0175">Coiled coil</keyword>
<dbReference type="EMBL" id="JAPFFF010000026">
    <property type="protein sequence ID" value="KAK8849345.1"/>
    <property type="molecule type" value="Genomic_DNA"/>
</dbReference>
<dbReference type="Proteomes" id="UP001470230">
    <property type="component" value="Unassembled WGS sequence"/>
</dbReference>
<protein>
    <submittedName>
        <fullName evidence="2">Uncharacterized protein</fullName>
    </submittedName>
</protein>
<gene>
    <name evidence="2" type="ORF">M9Y10_018724</name>
    <name evidence="3" type="ORF">M9Y10_018726</name>
</gene>